<proteinExistence type="predicted"/>
<dbReference type="InterPro" id="IPR025476">
    <property type="entry name" value="Helitron_helicase-like"/>
</dbReference>
<dbReference type="AlphaFoldDB" id="A0AAD5D4R6"/>
<name>A0AAD5D4R6_AMBAR</name>
<reference evidence="2" key="1">
    <citation type="submission" date="2022-06" db="EMBL/GenBank/DDBJ databases">
        <title>Uncovering the hologenomic basis of an extraordinary plant invasion.</title>
        <authorList>
            <person name="Bieker V.C."/>
            <person name="Martin M.D."/>
            <person name="Gilbert T."/>
            <person name="Hodgins K."/>
            <person name="Battlay P."/>
            <person name="Petersen B."/>
            <person name="Wilson J."/>
        </authorList>
    </citation>
    <scope>NUCLEOTIDE SEQUENCE</scope>
    <source>
        <strain evidence="2">AA19_3_7</strain>
        <tissue evidence="2">Leaf</tissue>
    </source>
</reference>
<comment type="caution">
    <text evidence="2">The sequence shown here is derived from an EMBL/GenBank/DDBJ whole genome shotgun (WGS) entry which is preliminary data.</text>
</comment>
<accession>A0AAD5D4R6</accession>
<feature type="non-terminal residue" evidence="2">
    <location>
        <position position="1"/>
    </location>
</feature>
<organism evidence="2 3">
    <name type="scientific">Ambrosia artemisiifolia</name>
    <name type="common">Common ragweed</name>
    <dbReference type="NCBI Taxonomy" id="4212"/>
    <lineage>
        <taxon>Eukaryota</taxon>
        <taxon>Viridiplantae</taxon>
        <taxon>Streptophyta</taxon>
        <taxon>Embryophyta</taxon>
        <taxon>Tracheophyta</taxon>
        <taxon>Spermatophyta</taxon>
        <taxon>Magnoliopsida</taxon>
        <taxon>eudicotyledons</taxon>
        <taxon>Gunneridae</taxon>
        <taxon>Pentapetalae</taxon>
        <taxon>asterids</taxon>
        <taxon>campanulids</taxon>
        <taxon>Asterales</taxon>
        <taxon>Asteraceae</taxon>
        <taxon>Asteroideae</taxon>
        <taxon>Heliantheae alliance</taxon>
        <taxon>Heliantheae</taxon>
        <taxon>Ambrosia</taxon>
    </lineage>
</organism>
<feature type="domain" description="Helitron helicase-like" evidence="1">
    <location>
        <begin position="176"/>
        <end position="213"/>
    </location>
</feature>
<evidence type="ECO:0000313" key="3">
    <source>
        <dbReference type="Proteomes" id="UP001206925"/>
    </source>
</evidence>
<dbReference type="EMBL" id="JAMZMK010005468">
    <property type="protein sequence ID" value="KAI7753347.1"/>
    <property type="molecule type" value="Genomic_DNA"/>
</dbReference>
<keyword evidence="3" id="KW-1185">Reference proteome</keyword>
<protein>
    <recommendedName>
        <fullName evidence="1">Helitron helicase-like domain-containing protein</fullName>
    </recommendedName>
</protein>
<evidence type="ECO:0000313" key="2">
    <source>
        <dbReference type="EMBL" id="KAI7753347.1"/>
    </source>
</evidence>
<dbReference type="PANTHER" id="PTHR45786:SF66">
    <property type="entry name" value="HOOK MOTIF PROTEIN, PUTATIVE-RELATED"/>
    <property type="match status" value="1"/>
</dbReference>
<dbReference type="Pfam" id="PF14214">
    <property type="entry name" value="Helitron_like_N"/>
    <property type="match status" value="1"/>
</dbReference>
<dbReference type="PANTHER" id="PTHR45786">
    <property type="entry name" value="DNA BINDING PROTEIN-LIKE"/>
    <property type="match status" value="1"/>
</dbReference>
<sequence length="266" mass="30546">MLLNIFRLGGQNYHSTGSLLPIEGEQPKFHQLYIYDTDNEVTNRHSLFRDKRNGYTKCSKTLDIAIIEDLKVMLDNNNQLVKTYRMSLPIASEVVALIVGDITQALGKRDIIVEKNNGFLKCISELQSSNLALQYPLLFPYGEDCYRIDIPHRKTENSETSKRQYLQCENFLHTMFKLDTFLKDLKDKAVLGKVQAVVYTVEFQKPSLPHAHICLFMDVDHKLPTVEHIEPFISVEIPDKKEDPALYTLVSEYMMHGLCGEANMKS</sequence>
<dbReference type="Proteomes" id="UP001206925">
    <property type="component" value="Unassembled WGS sequence"/>
</dbReference>
<gene>
    <name evidence="2" type="ORF">M8C21_028107</name>
</gene>
<evidence type="ECO:0000259" key="1">
    <source>
        <dbReference type="Pfam" id="PF14214"/>
    </source>
</evidence>